<protein>
    <submittedName>
        <fullName evidence="1">Uncharacterized protein</fullName>
    </submittedName>
</protein>
<gene>
    <name evidence="1" type="ORF">Q4610_13450</name>
</gene>
<evidence type="ECO:0000313" key="2">
    <source>
        <dbReference type="Proteomes" id="UP001176471"/>
    </source>
</evidence>
<evidence type="ECO:0000313" key="1">
    <source>
        <dbReference type="EMBL" id="MDO7836052.1"/>
    </source>
</evidence>
<organism evidence="1 2">
    <name type="scientific">Sphingobium cyanobacteriorum</name>
    <dbReference type="NCBI Taxonomy" id="3063954"/>
    <lineage>
        <taxon>Bacteria</taxon>
        <taxon>Pseudomonadati</taxon>
        <taxon>Pseudomonadota</taxon>
        <taxon>Alphaproteobacteria</taxon>
        <taxon>Sphingomonadales</taxon>
        <taxon>Sphingomonadaceae</taxon>
        <taxon>Sphingobium</taxon>
    </lineage>
</organism>
<sequence>MIYLASWRRALPLTGQCVLILFGLAALYAFPPAYGRILLVPVTAHARAMLARVAVAQGARLVAAGRWRGSLLVEGDRGRLAQPLLERGILLLSTDAGGCEGGKG</sequence>
<reference evidence="1" key="1">
    <citation type="submission" date="2023-07" db="EMBL/GenBank/DDBJ databases">
        <title>Bacterial whole genome sequence for Sphingobium sp. HBC34.</title>
        <authorList>
            <person name="Le V."/>
            <person name="Ko S.-R."/>
            <person name="Ahn C.-Y."/>
            <person name="Oh H.-M."/>
        </authorList>
    </citation>
    <scope>NUCLEOTIDE SEQUENCE</scope>
    <source>
        <strain evidence="1">HBC34</strain>
    </source>
</reference>
<accession>A0ABT8ZND5</accession>
<name>A0ABT8ZND5_9SPHN</name>
<dbReference type="Proteomes" id="UP001176471">
    <property type="component" value="Unassembled WGS sequence"/>
</dbReference>
<dbReference type="RefSeq" id="WP_304536465.1">
    <property type="nucleotide sequence ID" value="NZ_JAUQOM010000006.1"/>
</dbReference>
<dbReference type="EMBL" id="JAUQOM010000006">
    <property type="protein sequence ID" value="MDO7836052.1"/>
    <property type="molecule type" value="Genomic_DNA"/>
</dbReference>
<comment type="caution">
    <text evidence="1">The sequence shown here is derived from an EMBL/GenBank/DDBJ whole genome shotgun (WGS) entry which is preliminary data.</text>
</comment>
<proteinExistence type="predicted"/>
<keyword evidence="2" id="KW-1185">Reference proteome</keyword>